<proteinExistence type="inferred from homology"/>
<accession>A0AA38SXK6</accession>
<dbReference type="PANTHER" id="PTHR13031:SF0">
    <property type="entry name" value="RIBONUCLEASE P PROTEIN SUBUNIT P30"/>
    <property type="match status" value="1"/>
</dbReference>
<dbReference type="PANTHER" id="PTHR13031">
    <property type="entry name" value="RIBONUCLEASE P SUBUNIT P30"/>
    <property type="match status" value="1"/>
</dbReference>
<dbReference type="FunFam" id="3.20.20.140:FF:000044">
    <property type="entry name" value="Polymerase/histidinol phosphatase-like protein"/>
    <property type="match status" value="1"/>
</dbReference>
<organism evidence="6 7">
    <name type="scientific">Centaurea solstitialis</name>
    <name type="common">yellow star-thistle</name>
    <dbReference type="NCBI Taxonomy" id="347529"/>
    <lineage>
        <taxon>Eukaryota</taxon>
        <taxon>Viridiplantae</taxon>
        <taxon>Streptophyta</taxon>
        <taxon>Embryophyta</taxon>
        <taxon>Tracheophyta</taxon>
        <taxon>Spermatophyta</taxon>
        <taxon>Magnoliopsida</taxon>
        <taxon>eudicotyledons</taxon>
        <taxon>Gunneridae</taxon>
        <taxon>Pentapetalae</taxon>
        <taxon>asterids</taxon>
        <taxon>campanulids</taxon>
        <taxon>Asterales</taxon>
        <taxon>Asteraceae</taxon>
        <taxon>Carduoideae</taxon>
        <taxon>Cardueae</taxon>
        <taxon>Centaureinae</taxon>
        <taxon>Centaurea</taxon>
    </lineage>
</organism>
<name>A0AA38SXK6_9ASTR</name>
<dbReference type="EMBL" id="JARYMX010000006">
    <property type="protein sequence ID" value="KAJ9543751.1"/>
    <property type="molecule type" value="Genomic_DNA"/>
</dbReference>
<sequence>MVFFDLNIPYTESNKRNSNSTADKATRLKLAVKAMELGYTGVAYNRTITGVMSEADRCSISLFPLSSVLKVSPSISASVNLHRRLLNVPTSTPFRQYTRLTVVVDTPSQGSALNSGNPVLKTYDIVAVRPLKQDAFDQACKNYEVDIIAIDFSENRFRLKQPLIKAAIERGVYFEITYSSLVMDVQLRRQMISNVKLLVDWTRGQNLIFSSAAPSVTELRGPYDVANLGCLLGFSTERAKAAVSKTCRSLLENALRKKKFFKEAIRVELISPAEQTKIEGADFDDWLEWDPISSGEGDLQLDDMAKSFAASNKESKTVKAIDFVSILDGLPSHGLHISDMISIKKSEPYGSSKDLSVGTKAEKQTAVYDVHIDSKMDDPPENDHISATETLEKDPPLNFGNHEIPSANETLEALGSVEGGETCAMVIEEETTIPSNSNACFSCPEAEQLNLQGEVDKSISEEHVSDEKGSANTSTALPTAGISISFDDNPYSILQGDEANRVSSDAPISLPMIESNKVGVNESNGDRELSFSDASLCEEFREGEHMRDTGDVTVSPINSSLPLSGVSLNEDVPKEHLSVIAEDVSVARSEEQSTVIARDVSVAGSSTLVTSGCHDDLQKDGANSVVDELLEDASMEVQGELNDHGQMNHSYGHESSSGYDTLFGRESKKKAREFTPIRIISFQTLVETFTFQESSEAQNEKLYIVRQLLAFCPLRCHV</sequence>
<dbReference type="InterPro" id="IPR016195">
    <property type="entry name" value="Pol/histidinol_Pase-like"/>
</dbReference>
<keyword evidence="5" id="KW-0539">Nucleus</keyword>
<dbReference type="GO" id="GO:0008033">
    <property type="term" value="P:tRNA processing"/>
    <property type="evidence" value="ECO:0007669"/>
    <property type="project" value="UniProtKB-KW"/>
</dbReference>
<dbReference type="GO" id="GO:0016787">
    <property type="term" value="F:hydrolase activity"/>
    <property type="evidence" value="ECO:0007669"/>
    <property type="project" value="UniProtKB-KW"/>
</dbReference>
<keyword evidence="4" id="KW-0378">Hydrolase</keyword>
<reference evidence="6" key="1">
    <citation type="submission" date="2023-03" db="EMBL/GenBank/DDBJ databases">
        <title>Chromosome-scale reference genome and RAD-based genetic map of yellow starthistle (Centaurea solstitialis) reveal putative structural variation and QTLs associated with invader traits.</title>
        <authorList>
            <person name="Reatini B."/>
            <person name="Cang F.A."/>
            <person name="Jiang Q."/>
            <person name="Mckibben M.T.W."/>
            <person name="Barker M.S."/>
            <person name="Rieseberg L.H."/>
            <person name="Dlugosch K.M."/>
        </authorList>
    </citation>
    <scope>NUCLEOTIDE SEQUENCE</scope>
    <source>
        <strain evidence="6">CAN-66</strain>
        <tissue evidence="6">Leaf</tissue>
    </source>
</reference>
<evidence type="ECO:0000256" key="1">
    <source>
        <dbReference type="ARBA" id="ARBA00004123"/>
    </source>
</evidence>
<evidence type="ECO:0000256" key="2">
    <source>
        <dbReference type="ARBA" id="ARBA00007331"/>
    </source>
</evidence>
<evidence type="ECO:0000313" key="7">
    <source>
        <dbReference type="Proteomes" id="UP001172457"/>
    </source>
</evidence>
<protein>
    <submittedName>
        <fullName evidence="6">Uncharacterized protein</fullName>
    </submittedName>
</protein>
<comment type="subcellular location">
    <subcellularLocation>
        <location evidence="1">Nucleus</location>
    </subcellularLocation>
</comment>
<evidence type="ECO:0000256" key="5">
    <source>
        <dbReference type="ARBA" id="ARBA00023242"/>
    </source>
</evidence>
<keyword evidence="3" id="KW-0819">tRNA processing</keyword>
<dbReference type="GO" id="GO:0005655">
    <property type="term" value="C:nucleolar ribonuclease P complex"/>
    <property type="evidence" value="ECO:0007669"/>
    <property type="project" value="TreeGrafter"/>
</dbReference>
<evidence type="ECO:0000256" key="4">
    <source>
        <dbReference type="ARBA" id="ARBA00022801"/>
    </source>
</evidence>
<dbReference type="Pfam" id="PF01876">
    <property type="entry name" value="RNase_P_p30"/>
    <property type="match status" value="1"/>
</dbReference>
<comment type="caution">
    <text evidence="6">The sequence shown here is derived from an EMBL/GenBank/DDBJ whole genome shotgun (WGS) entry which is preliminary data.</text>
</comment>
<comment type="similarity">
    <text evidence="2">Belongs to the eukaryotic/archaeal RNase P protein component 3 family.</text>
</comment>
<evidence type="ECO:0000313" key="6">
    <source>
        <dbReference type="EMBL" id="KAJ9543751.1"/>
    </source>
</evidence>
<dbReference type="InterPro" id="IPR002738">
    <property type="entry name" value="RNase_P_p30"/>
</dbReference>
<dbReference type="GO" id="GO:0003723">
    <property type="term" value="F:RNA binding"/>
    <property type="evidence" value="ECO:0007669"/>
    <property type="project" value="TreeGrafter"/>
</dbReference>
<keyword evidence="7" id="KW-1185">Reference proteome</keyword>
<gene>
    <name evidence="6" type="ORF">OSB04_023458</name>
</gene>
<dbReference type="Gene3D" id="3.20.20.140">
    <property type="entry name" value="Metal-dependent hydrolases"/>
    <property type="match status" value="1"/>
</dbReference>
<dbReference type="AlphaFoldDB" id="A0AA38SXK6"/>
<dbReference type="Proteomes" id="UP001172457">
    <property type="component" value="Chromosome 6"/>
</dbReference>
<dbReference type="SUPFAM" id="SSF89550">
    <property type="entry name" value="PHP domain-like"/>
    <property type="match status" value="1"/>
</dbReference>
<evidence type="ECO:0000256" key="3">
    <source>
        <dbReference type="ARBA" id="ARBA00022694"/>
    </source>
</evidence>